<evidence type="ECO:0000313" key="4">
    <source>
        <dbReference type="Proteomes" id="UP000293874"/>
    </source>
</evidence>
<dbReference type="Pfam" id="PF13568">
    <property type="entry name" value="OMP_b-brl_2"/>
    <property type="match status" value="1"/>
</dbReference>
<feature type="domain" description="Outer membrane protein beta-barrel" evidence="2">
    <location>
        <begin position="18"/>
        <end position="166"/>
    </location>
</feature>
<organism evidence="3 4">
    <name type="scientific">Pseudobacter ginsenosidimutans</name>
    <dbReference type="NCBI Taxonomy" id="661488"/>
    <lineage>
        <taxon>Bacteria</taxon>
        <taxon>Pseudomonadati</taxon>
        <taxon>Bacteroidota</taxon>
        <taxon>Chitinophagia</taxon>
        <taxon>Chitinophagales</taxon>
        <taxon>Chitinophagaceae</taxon>
        <taxon>Pseudobacter</taxon>
    </lineage>
</organism>
<evidence type="ECO:0000256" key="1">
    <source>
        <dbReference type="SAM" id="SignalP"/>
    </source>
</evidence>
<accession>A0A4Q7M9S3</accession>
<comment type="caution">
    <text evidence="3">The sequence shown here is derived from an EMBL/GenBank/DDBJ whole genome shotgun (WGS) entry which is preliminary data.</text>
</comment>
<name>A0A4Q7M9S3_9BACT</name>
<gene>
    <name evidence="3" type="ORF">EV199_6053</name>
</gene>
<sequence>MKQTTLMALILALAFLSNAQSTNVQYGLKAGLNVSGLTGKEAGATHNLNSWYAGVQATLPFSKVFAFQPELIYSKEGFRAPGVKYMYDFARMPLTFQLRHHTGVYAEFGAQVGVMIKATADAFVIDQKMDIPDMETFNTGLIMGAGYRHPSGIGANVRYASSLSNVGKELDGKLTTLSIGLSFSLEGKK</sequence>
<keyword evidence="4" id="KW-1185">Reference proteome</keyword>
<dbReference type="Proteomes" id="UP000293874">
    <property type="component" value="Unassembled WGS sequence"/>
</dbReference>
<proteinExistence type="predicted"/>
<reference evidence="3 4" key="1">
    <citation type="submission" date="2019-02" db="EMBL/GenBank/DDBJ databases">
        <title>Genomic Encyclopedia of Type Strains, Phase IV (KMG-IV): sequencing the most valuable type-strain genomes for metagenomic binning, comparative biology and taxonomic classification.</title>
        <authorList>
            <person name="Goeker M."/>
        </authorList>
    </citation>
    <scope>NUCLEOTIDE SEQUENCE [LARGE SCALE GENOMIC DNA]</scope>
    <source>
        <strain evidence="3 4">DSM 18116</strain>
    </source>
</reference>
<dbReference type="AlphaFoldDB" id="A0A4Q7M9S3"/>
<keyword evidence="1" id="KW-0732">Signal</keyword>
<feature type="signal peptide" evidence="1">
    <location>
        <begin position="1"/>
        <end position="19"/>
    </location>
</feature>
<dbReference type="InterPro" id="IPR025665">
    <property type="entry name" value="Beta-barrel_OMP_2"/>
</dbReference>
<evidence type="ECO:0000259" key="2">
    <source>
        <dbReference type="Pfam" id="PF13568"/>
    </source>
</evidence>
<feature type="chain" id="PRO_5020623333" evidence="1">
    <location>
        <begin position="20"/>
        <end position="189"/>
    </location>
</feature>
<dbReference type="EMBL" id="SGXA01000007">
    <property type="protein sequence ID" value="RZS63953.1"/>
    <property type="molecule type" value="Genomic_DNA"/>
</dbReference>
<protein>
    <submittedName>
        <fullName evidence="3">Outer membrane protein with beta-barrel domain</fullName>
    </submittedName>
</protein>
<evidence type="ECO:0000313" key="3">
    <source>
        <dbReference type="EMBL" id="RZS63953.1"/>
    </source>
</evidence>